<sequence>MMWQAADMVALRACGSAPVIGFAKRDVSAAAAGMAWRRAMKRPVWGVCWRNG</sequence>
<organism evidence="1 2">
    <name type="scientific">Paractinoplanes deccanensis</name>
    <dbReference type="NCBI Taxonomy" id="113561"/>
    <lineage>
        <taxon>Bacteria</taxon>
        <taxon>Bacillati</taxon>
        <taxon>Actinomycetota</taxon>
        <taxon>Actinomycetes</taxon>
        <taxon>Micromonosporales</taxon>
        <taxon>Micromonosporaceae</taxon>
        <taxon>Paractinoplanes</taxon>
    </lineage>
</organism>
<proteinExistence type="predicted"/>
<evidence type="ECO:0000313" key="1">
    <source>
        <dbReference type="EMBL" id="GID71778.1"/>
    </source>
</evidence>
<name>A0ABQ3XVL7_9ACTN</name>
<keyword evidence="2" id="KW-1185">Reference proteome</keyword>
<accession>A0ABQ3XVL7</accession>
<dbReference type="Proteomes" id="UP000609879">
    <property type="component" value="Unassembled WGS sequence"/>
</dbReference>
<evidence type="ECO:0000313" key="2">
    <source>
        <dbReference type="Proteomes" id="UP000609879"/>
    </source>
</evidence>
<dbReference type="EMBL" id="BOMI01000005">
    <property type="protein sequence ID" value="GID71778.1"/>
    <property type="molecule type" value="Genomic_DNA"/>
</dbReference>
<protein>
    <submittedName>
        <fullName evidence="1">Uncharacterized protein</fullName>
    </submittedName>
</protein>
<comment type="caution">
    <text evidence="1">The sequence shown here is derived from an EMBL/GenBank/DDBJ whole genome shotgun (WGS) entry which is preliminary data.</text>
</comment>
<gene>
    <name evidence="1" type="ORF">Ade02nite_04190</name>
</gene>
<reference evidence="1 2" key="1">
    <citation type="submission" date="2021-01" db="EMBL/GenBank/DDBJ databases">
        <title>Whole genome shotgun sequence of Actinoplanes deccanensis NBRC 13994.</title>
        <authorList>
            <person name="Komaki H."/>
            <person name="Tamura T."/>
        </authorList>
    </citation>
    <scope>NUCLEOTIDE SEQUENCE [LARGE SCALE GENOMIC DNA]</scope>
    <source>
        <strain evidence="1 2">NBRC 13994</strain>
    </source>
</reference>